<sequence>MTLERQVATVPGRTSTRLHRVTASDFEELTHGRGTAATVQRLAVTERSARMVVLYGLLHTLFNEGHDAGPLASPESAWQLLTAAEKADPVAAEQVLMYPLSGIWAAHLYRRLRKIVPEDAPLWLDIGYLHAMAATGAIRAGIDFSMDIPVRDGVAVLPGLGYATFAGLDAVPAHVEAVAGTVTVTVGDQRVLVAPGETGWHPAVLCVAETAGTRLEFVLDDVHPYRNLRNYSAAEPLSAEDVSAWRSLTVDAWAVLVEQDRTAAESVAASLALVAPIPKAKRHRPLSASCDEAFAAVVASMPEDAEQLASTMVHETQHVRLGAALHLFRFVEEKTGSRVYAPWRDDPRPLAGLIQGIYAFIGITGFFRGRDHAVARYEFALWRYQLHRVLAGIDGHPGLTPLGRQLVRNLAQPVEQWMTEPVEPAIRARAEAAAADHYGQWRCHHLPVPPEAVDDLAEAWRAGLPCVIPPEFPDREPVVDREVGRLDSRAVLARVRLGRPQEFEDIRAVPADVAEHVPGALAGDVHLVAGEYDEARTFYEAYLDENPGDARAWLGLGLSMAALGEEPAFLLGRPEVVRAVALRIAARGEGASARSLVRWFERR</sequence>
<dbReference type="InterPro" id="IPR026337">
    <property type="entry name" value="AKG_HExxH"/>
</dbReference>
<comment type="caution">
    <text evidence="1">The sequence shown here is derived from an EMBL/GenBank/DDBJ whole genome shotgun (WGS) entry which is preliminary data.</text>
</comment>
<evidence type="ECO:0000313" key="1">
    <source>
        <dbReference type="EMBL" id="MBL7254241.1"/>
    </source>
</evidence>
<dbReference type="RefSeq" id="WP_202990570.1">
    <property type="nucleotide sequence ID" value="NZ_JAENHO010000002.1"/>
</dbReference>
<dbReference type="Pfam" id="PF13428">
    <property type="entry name" value="TPR_14"/>
    <property type="match status" value="1"/>
</dbReference>
<dbReference type="SUPFAM" id="SSF48452">
    <property type="entry name" value="TPR-like"/>
    <property type="match status" value="1"/>
</dbReference>
<dbReference type="NCBIfam" id="TIGR04267">
    <property type="entry name" value="mod_HExxH"/>
    <property type="match status" value="1"/>
</dbReference>
<gene>
    <name evidence="1" type="ORF">JKJ07_07950</name>
</gene>
<organism evidence="1 2">
    <name type="scientific">Paractinoplanes lichenicola</name>
    <dbReference type="NCBI Taxonomy" id="2802976"/>
    <lineage>
        <taxon>Bacteria</taxon>
        <taxon>Bacillati</taxon>
        <taxon>Actinomycetota</taxon>
        <taxon>Actinomycetes</taxon>
        <taxon>Micromonosporales</taxon>
        <taxon>Micromonosporaceae</taxon>
        <taxon>Paractinoplanes</taxon>
    </lineage>
</organism>
<proteinExistence type="predicted"/>
<accession>A0ABS1VIC4</accession>
<dbReference type="Gene3D" id="1.25.40.10">
    <property type="entry name" value="Tetratricopeptide repeat domain"/>
    <property type="match status" value="1"/>
</dbReference>
<dbReference type="EMBL" id="JAENHO010000002">
    <property type="protein sequence ID" value="MBL7254241.1"/>
    <property type="molecule type" value="Genomic_DNA"/>
</dbReference>
<dbReference type="InterPro" id="IPR011990">
    <property type="entry name" value="TPR-like_helical_dom_sf"/>
</dbReference>
<keyword evidence="2" id="KW-1185">Reference proteome</keyword>
<protein>
    <submittedName>
        <fullName evidence="1">Tetratricopeptide repeat protein</fullName>
    </submittedName>
</protein>
<reference evidence="1 2" key="1">
    <citation type="submission" date="2021-01" db="EMBL/GenBank/DDBJ databases">
        <title>Actinoplanes sp. nov. LDG1-01 isolated from lichen.</title>
        <authorList>
            <person name="Saeng-In P."/>
            <person name="Phongsopitanun W."/>
            <person name="Kanchanasin P."/>
            <person name="Yuki M."/>
            <person name="Kudo T."/>
            <person name="Ohkuma M."/>
            <person name="Tanasupawat S."/>
        </authorList>
    </citation>
    <scope>NUCLEOTIDE SEQUENCE [LARGE SCALE GENOMIC DNA]</scope>
    <source>
        <strain evidence="1 2">LDG1-01</strain>
    </source>
</reference>
<dbReference type="Proteomes" id="UP000598996">
    <property type="component" value="Unassembled WGS sequence"/>
</dbReference>
<evidence type="ECO:0000313" key="2">
    <source>
        <dbReference type="Proteomes" id="UP000598996"/>
    </source>
</evidence>
<name>A0ABS1VIC4_9ACTN</name>